<keyword evidence="2" id="KW-0472">Membrane</keyword>
<dbReference type="Pfam" id="PF20177">
    <property type="entry name" value="DUF6542"/>
    <property type="match status" value="1"/>
</dbReference>
<protein>
    <recommendedName>
        <fullName evidence="3">DUF6542 domain-containing protein</fullName>
    </recommendedName>
</protein>
<dbReference type="EMBL" id="CP033898">
    <property type="protein sequence ID" value="AZA09586.1"/>
    <property type="molecule type" value="Genomic_DNA"/>
</dbReference>
<feature type="domain" description="DUF6542" evidence="3">
    <location>
        <begin position="19"/>
        <end position="136"/>
    </location>
</feature>
<keyword evidence="5" id="KW-1185">Reference proteome</keyword>
<feature type="transmembrane region" description="Helical" evidence="2">
    <location>
        <begin position="111"/>
        <end position="136"/>
    </location>
</feature>
<evidence type="ECO:0000313" key="4">
    <source>
        <dbReference type="EMBL" id="AZA09586.1"/>
    </source>
</evidence>
<dbReference type="AlphaFoldDB" id="A0A3G6IVC8"/>
<dbReference type="RefSeq" id="WP_342767991.1">
    <property type="nucleotide sequence ID" value="NZ_CP033898.1"/>
</dbReference>
<feature type="compositionally biased region" description="Basic and acidic residues" evidence="1">
    <location>
        <begin position="362"/>
        <end position="424"/>
    </location>
</feature>
<name>A0A3G6IVC8_9CORY</name>
<feature type="transmembrane region" description="Helical" evidence="2">
    <location>
        <begin position="21"/>
        <end position="43"/>
    </location>
</feature>
<dbReference type="InterPro" id="IPR046672">
    <property type="entry name" value="DUF6542"/>
</dbReference>
<sequence>MPEIRHNRPGKQKQPSWALPLLTSVSILCAALLTGALVCVWLGGIGWPFFLAFVLASLIGASVCERRGLFIFVTSIPILFAISLIASAWFIVRDSAADGAPVSKTQIITAIYPLAQYFPILFFVTLAAGVIAVIRIKVLGSAVEKKAGKELSEQRKREREADRRNRRATSRARNQSKASQVTVEELMQKRRPRPHGGEKQAQQPAETHKQPQRAQTHHQPQHDQQRRPQTPRAGYPDPGAMRIRPEEDPRVLREQRGERFQHEVEHGPRRPVYESGNRRERASRNYSQRPNPELRHQERFEDRFARTSRAEQPRQGERPRQGEHLRQGEQPRDPRYVQRPNQRWEQRGNQRGDQRPGQGSEQRPDFRSDQRWAERQQGRFAQEYRRGERRPADRVRPEDRGERPAPRRQRDFESTSYPRRDQGQRLEQQPPRRPRPEPRQQQRPYPRKQDERPMPRQPRPRPRGYEDER</sequence>
<feature type="transmembrane region" description="Helical" evidence="2">
    <location>
        <begin position="49"/>
        <end position="64"/>
    </location>
</feature>
<proteinExistence type="predicted"/>
<dbReference type="KEGG" id="cpso:CPPEL_07380"/>
<accession>A0A3G6IVC8</accession>
<evidence type="ECO:0000256" key="2">
    <source>
        <dbReference type="SAM" id="Phobius"/>
    </source>
</evidence>
<organism evidence="4 5">
    <name type="scientific">Corynebacterium pseudopelargi</name>
    <dbReference type="NCBI Taxonomy" id="2080757"/>
    <lineage>
        <taxon>Bacteria</taxon>
        <taxon>Bacillati</taxon>
        <taxon>Actinomycetota</taxon>
        <taxon>Actinomycetes</taxon>
        <taxon>Mycobacteriales</taxon>
        <taxon>Corynebacteriaceae</taxon>
        <taxon>Corynebacterium</taxon>
    </lineage>
</organism>
<feature type="compositionally biased region" description="Basic and acidic residues" evidence="1">
    <location>
        <begin position="147"/>
        <end position="163"/>
    </location>
</feature>
<feature type="compositionally biased region" description="Basic and acidic residues" evidence="1">
    <location>
        <begin position="243"/>
        <end position="283"/>
    </location>
</feature>
<keyword evidence="2" id="KW-0812">Transmembrane</keyword>
<reference evidence="4 5" key="1">
    <citation type="submission" date="2018-11" db="EMBL/GenBank/DDBJ databases">
        <authorList>
            <person name="Kleinhagauer T."/>
            <person name="Glaeser S.P."/>
            <person name="Spergser J."/>
            <person name="Ruckert C."/>
            <person name="Kaempfer P."/>
            <person name="Busse H.-J."/>
        </authorList>
    </citation>
    <scope>NUCLEOTIDE SEQUENCE [LARGE SCALE GENOMIC DNA]</scope>
    <source>
        <strain evidence="4 5">812CH</strain>
    </source>
</reference>
<dbReference type="Proteomes" id="UP000271426">
    <property type="component" value="Chromosome"/>
</dbReference>
<feature type="compositionally biased region" description="Basic and acidic residues" evidence="1">
    <location>
        <begin position="292"/>
        <end position="354"/>
    </location>
</feature>
<feature type="region of interest" description="Disordered" evidence="1">
    <location>
        <begin position="147"/>
        <end position="469"/>
    </location>
</feature>
<gene>
    <name evidence="4" type="ORF">CPPEL_07380</name>
</gene>
<keyword evidence="2" id="KW-1133">Transmembrane helix</keyword>
<feature type="transmembrane region" description="Helical" evidence="2">
    <location>
        <begin position="69"/>
        <end position="91"/>
    </location>
</feature>
<evidence type="ECO:0000256" key="1">
    <source>
        <dbReference type="SAM" id="MobiDB-lite"/>
    </source>
</evidence>
<evidence type="ECO:0000259" key="3">
    <source>
        <dbReference type="Pfam" id="PF20177"/>
    </source>
</evidence>
<evidence type="ECO:0000313" key="5">
    <source>
        <dbReference type="Proteomes" id="UP000271426"/>
    </source>
</evidence>